<dbReference type="Proteomes" id="UP000789901">
    <property type="component" value="Unassembled WGS sequence"/>
</dbReference>
<name>A0ABN7WB51_GIGMA</name>
<comment type="caution">
    <text evidence="1">The sequence shown here is derived from an EMBL/GenBank/DDBJ whole genome shotgun (WGS) entry which is preliminary data.</text>
</comment>
<evidence type="ECO:0000313" key="2">
    <source>
        <dbReference type="Proteomes" id="UP000789901"/>
    </source>
</evidence>
<sequence length="103" mass="11894">MPLFDVFPKDQITVIAVDATYNTNRLKYELYMILGIIDRAGFPLTYLLVKPDQEEKHSKILLNCAREAHTICSEIDPTEQPTSKNQNIFNELFSNNELTKNMD</sequence>
<gene>
    <name evidence="1" type="ORF">GMARGA_LOCUS28848</name>
</gene>
<keyword evidence="2" id="KW-1185">Reference proteome</keyword>
<evidence type="ECO:0000313" key="1">
    <source>
        <dbReference type="EMBL" id="CAG8825445.1"/>
    </source>
</evidence>
<proteinExistence type="predicted"/>
<accession>A0ABN7WB51</accession>
<organism evidence="1 2">
    <name type="scientific">Gigaspora margarita</name>
    <dbReference type="NCBI Taxonomy" id="4874"/>
    <lineage>
        <taxon>Eukaryota</taxon>
        <taxon>Fungi</taxon>
        <taxon>Fungi incertae sedis</taxon>
        <taxon>Mucoromycota</taxon>
        <taxon>Glomeromycotina</taxon>
        <taxon>Glomeromycetes</taxon>
        <taxon>Diversisporales</taxon>
        <taxon>Gigasporaceae</taxon>
        <taxon>Gigaspora</taxon>
    </lineage>
</organism>
<protein>
    <submittedName>
        <fullName evidence="1">40067_t:CDS:1</fullName>
    </submittedName>
</protein>
<dbReference type="EMBL" id="CAJVQB010037670">
    <property type="protein sequence ID" value="CAG8825445.1"/>
    <property type="molecule type" value="Genomic_DNA"/>
</dbReference>
<reference evidence="1 2" key="1">
    <citation type="submission" date="2021-06" db="EMBL/GenBank/DDBJ databases">
        <authorList>
            <person name="Kallberg Y."/>
            <person name="Tangrot J."/>
            <person name="Rosling A."/>
        </authorList>
    </citation>
    <scope>NUCLEOTIDE SEQUENCE [LARGE SCALE GENOMIC DNA]</scope>
    <source>
        <strain evidence="1 2">120-4 pot B 10/14</strain>
    </source>
</reference>
<feature type="non-terminal residue" evidence="1">
    <location>
        <position position="103"/>
    </location>
</feature>